<protein>
    <submittedName>
        <fullName evidence="3">CAAX amino terminal protease self-immunity</fullName>
    </submittedName>
</protein>
<feature type="domain" description="CAAX prenyl protease 2/Lysostaphin resistance protein A-like" evidence="2">
    <location>
        <begin position="108"/>
        <end position="211"/>
    </location>
</feature>
<feature type="transmembrane region" description="Helical" evidence="1">
    <location>
        <begin position="238"/>
        <end position="259"/>
    </location>
</feature>
<dbReference type="InterPro" id="IPR042150">
    <property type="entry name" value="MmRce1-like"/>
</dbReference>
<accession>A0AAV2WMN4</accession>
<evidence type="ECO:0000259" key="2">
    <source>
        <dbReference type="Pfam" id="PF02517"/>
    </source>
</evidence>
<organism evidence="3 4">
    <name type="scientific">Mycolicibacterium neoaurum</name>
    <name type="common">Mycobacterium neoaurum</name>
    <dbReference type="NCBI Taxonomy" id="1795"/>
    <lineage>
        <taxon>Bacteria</taxon>
        <taxon>Bacillati</taxon>
        <taxon>Actinomycetota</taxon>
        <taxon>Actinomycetes</taxon>
        <taxon>Mycobacteriales</taxon>
        <taxon>Mycobacteriaceae</taxon>
        <taxon>Mycolicibacterium</taxon>
    </lineage>
</organism>
<gene>
    <name evidence="3" type="ORF">BN1047_03399</name>
</gene>
<evidence type="ECO:0000313" key="4">
    <source>
        <dbReference type="Proteomes" id="UP000028864"/>
    </source>
</evidence>
<keyword evidence="3" id="KW-0378">Hydrolase</keyword>
<dbReference type="GO" id="GO:0080120">
    <property type="term" value="P:CAAX-box protein maturation"/>
    <property type="evidence" value="ECO:0007669"/>
    <property type="project" value="UniProtKB-ARBA"/>
</dbReference>
<dbReference type="GO" id="GO:0006508">
    <property type="term" value="P:proteolysis"/>
    <property type="evidence" value="ECO:0007669"/>
    <property type="project" value="UniProtKB-KW"/>
</dbReference>
<feature type="transmembrane region" description="Helical" evidence="1">
    <location>
        <begin position="141"/>
        <end position="161"/>
    </location>
</feature>
<reference evidence="3" key="2">
    <citation type="submission" date="2015-09" db="EMBL/GenBank/DDBJ databases">
        <title>Draft genome sequence of Mycobacterium neoaurum DSM 44074.</title>
        <authorList>
            <person name="Croce O."/>
            <person name="Robert C."/>
            <person name="Raoult D."/>
            <person name="Drancourt M."/>
        </authorList>
    </citation>
    <scope>NUCLEOTIDE SEQUENCE</scope>
    <source>
        <strain evidence="3">DSM 44074</strain>
    </source>
</reference>
<dbReference type="EMBL" id="LK021339">
    <property type="protein sequence ID" value="CDQ45502.1"/>
    <property type="molecule type" value="Genomic_DNA"/>
</dbReference>
<keyword evidence="3" id="KW-0645">Protease</keyword>
<feature type="transmembrane region" description="Helical" evidence="1">
    <location>
        <begin position="70"/>
        <end position="98"/>
    </location>
</feature>
<sequence>MFTLSDRSASALFMVVVVGIACATATVADGAILAVSPLMVTIVMMFVVTRDGYRGAGWRGLGLIGAGFRWWPAAVLATAGTSLVAAMAVVVSGLGHLVTPSRDGLVDLGVLLVTGTVLAAAEEIGWRGYLQPRLTSWMDPWCSYAVIGVCWATWHLPYILFTNGYHAVGNRGLVLILFVVGVIMFSVLFGMLRDLSGSVWPAVMAHMAHNVAFGWLGASVISTTYPVAVNEYLAGDTGILVLLGTTVAVLTIGAVTGHLPAIRRRSRSLT</sequence>
<evidence type="ECO:0000256" key="1">
    <source>
        <dbReference type="SAM" id="Phobius"/>
    </source>
</evidence>
<dbReference type="Proteomes" id="UP000028864">
    <property type="component" value="Unassembled WGS sequence"/>
</dbReference>
<keyword evidence="1" id="KW-1133">Transmembrane helix</keyword>
<dbReference type="AlphaFoldDB" id="A0AAV2WMN4"/>
<keyword evidence="1" id="KW-0812">Transmembrane</keyword>
<feature type="transmembrane region" description="Helical" evidence="1">
    <location>
        <begin position="173"/>
        <end position="192"/>
    </location>
</feature>
<proteinExistence type="predicted"/>
<dbReference type="RefSeq" id="WP_030133420.1">
    <property type="nucleotide sequence ID" value="NZ_LK021339.1"/>
</dbReference>
<keyword evidence="1" id="KW-0472">Membrane</keyword>
<reference evidence="3" key="1">
    <citation type="submission" date="2014-05" db="EMBL/GenBank/DDBJ databases">
        <authorList>
            <person name="Urmite Genomes"/>
        </authorList>
    </citation>
    <scope>NUCLEOTIDE SEQUENCE</scope>
    <source>
        <strain evidence="3">DSM 44074</strain>
    </source>
</reference>
<dbReference type="PANTHER" id="PTHR35797:SF1">
    <property type="entry name" value="PROTEASE"/>
    <property type="match status" value="1"/>
</dbReference>
<dbReference type="InterPro" id="IPR003675">
    <property type="entry name" value="Rce1/LyrA-like_dom"/>
</dbReference>
<dbReference type="PANTHER" id="PTHR35797">
    <property type="entry name" value="PROTEASE-RELATED"/>
    <property type="match status" value="1"/>
</dbReference>
<evidence type="ECO:0000313" key="3">
    <source>
        <dbReference type="EMBL" id="CDQ45502.1"/>
    </source>
</evidence>
<name>A0AAV2WMN4_MYCNE</name>
<dbReference type="GO" id="GO:0004175">
    <property type="term" value="F:endopeptidase activity"/>
    <property type="evidence" value="ECO:0007669"/>
    <property type="project" value="UniProtKB-ARBA"/>
</dbReference>
<dbReference type="PROSITE" id="PS51257">
    <property type="entry name" value="PROKAR_LIPOPROTEIN"/>
    <property type="match status" value="1"/>
</dbReference>
<dbReference type="Pfam" id="PF02517">
    <property type="entry name" value="Rce1-like"/>
    <property type="match status" value="1"/>
</dbReference>
<feature type="transmembrane region" description="Helical" evidence="1">
    <location>
        <begin position="104"/>
        <end position="121"/>
    </location>
</feature>